<dbReference type="Proteomes" id="UP000277671">
    <property type="component" value="Unassembled WGS sequence"/>
</dbReference>
<evidence type="ECO:0000313" key="1">
    <source>
        <dbReference type="EMBL" id="RKR92688.1"/>
    </source>
</evidence>
<accession>A0A495JVS9</accession>
<reference evidence="1 2" key="1">
    <citation type="submission" date="2018-10" db="EMBL/GenBank/DDBJ databases">
        <title>Sequencing the genomes of 1000 actinobacteria strains.</title>
        <authorList>
            <person name="Klenk H.-P."/>
        </authorList>
    </citation>
    <scope>NUCLEOTIDE SEQUENCE [LARGE SCALE GENOMIC DNA]</scope>
    <source>
        <strain evidence="1 2">DSM 45175</strain>
    </source>
</reference>
<protein>
    <submittedName>
        <fullName evidence="1">Uncharacterized protein</fullName>
    </submittedName>
</protein>
<proteinExistence type="predicted"/>
<name>A0A495JVS9_9ACTN</name>
<gene>
    <name evidence="1" type="ORF">BDK92_7166</name>
</gene>
<dbReference type="AlphaFoldDB" id="A0A495JVS9"/>
<organism evidence="1 2">
    <name type="scientific">Micromonospora pisi</name>
    <dbReference type="NCBI Taxonomy" id="589240"/>
    <lineage>
        <taxon>Bacteria</taxon>
        <taxon>Bacillati</taxon>
        <taxon>Actinomycetota</taxon>
        <taxon>Actinomycetes</taxon>
        <taxon>Micromonosporales</taxon>
        <taxon>Micromonosporaceae</taxon>
        <taxon>Micromonospora</taxon>
    </lineage>
</organism>
<sequence>MTRTDTIARRAARTVTRTNRRRNVQIPADDRYPNLRPQRLDRPSRHSANTVAIQASLYGVTA</sequence>
<comment type="caution">
    <text evidence="1">The sequence shown here is derived from an EMBL/GenBank/DDBJ whole genome shotgun (WGS) entry which is preliminary data.</text>
</comment>
<dbReference type="RefSeq" id="WP_121160643.1">
    <property type="nucleotide sequence ID" value="NZ_RBKT01000001.1"/>
</dbReference>
<keyword evidence="2" id="KW-1185">Reference proteome</keyword>
<dbReference type="EMBL" id="RBKT01000001">
    <property type="protein sequence ID" value="RKR92688.1"/>
    <property type="molecule type" value="Genomic_DNA"/>
</dbReference>
<evidence type="ECO:0000313" key="2">
    <source>
        <dbReference type="Proteomes" id="UP000277671"/>
    </source>
</evidence>